<organism evidence="2 3">
    <name type="scientific">Fundicoccus ignavus</name>
    <dbReference type="NCBI Taxonomy" id="2664442"/>
    <lineage>
        <taxon>Bacteria</taxon>
        <taxon>Bacillati</taxon>
        <taxon>Bacillota</taxon>
        <taxon>Bacilli</taxon>
        <taxon>Lactobacillales</taxon>
        <taxon>Aerococcaceae</taxon>
        <taxon>Fundicoccus</taxon>
    </lineage>
</organism>
<keyword evidence="1" id="KW-0812">Transmembrane</keyword>
<evidence type="ECO:0000313" key="3">
    <source>
        <dbReference type="Proteomes" id="UP000430975"/>
    </source>
</evidence>
<dbReference type="AlphaFoldDB" id="A0A6I2G9M4"/>
<dbReference type="Proteomes" id="UP000430975">
    <property type="component" value="Unassembled WGS sequence"/>
</dbReference>
<comment type="caution">
    <text evidence="2">The sequence shown here is derived from an EMBL/GenBank/DDBJ whole genome shotgun (WGS) entry which is preliminary data.</text>
</comment>
<sequence>MKKIAYSSLAYMIFGLAAGLFYREFPRMINVVGEVQDSQLSVVHTHAFALGMFVFLFVLIFAKLFNIHKHPHFNKFYLTYHIGVGVSTLTMLAHGIYVELGNAPHAAFSGIAGLGHIVLTIAFALFFYVLIGSINENETNA</sequence>
<evidence type="ECO:0000256" key="1">
    <source>
        <dbReference type="SAM" id="Phobius"/>
    </source>
</evidence>
<dbReference type="EMBL" id="WJQS01000001">
    <property type="protein sequence ID" value="MRI84470.1"/>
    <property type="molecule type" value="Genomic_DNA"/>
</dbReference>
<keyword evidence="1" id="KW-1133">Transmembrane helix</keyword>
<feature type="transmembrane region" description="Helical" evidence="1">
    <location>
        <begin position="5"/>
        <end position="22"/>
    </location>
</feature>
<reference evidence="2 3" key="1">
    <citation type="submission" date="2019-11" db="EMBL/GenBank/DDBJ databases">
        <title>Characterisation of Fundicoccus ignavus gen. nov. sp. nov., a novel genus of the family Aerococcaceae isolated from bulk tank milk.</title>
        <authorList>
            <person name="Siebert A."/>
            <person name="Huptas C."/>
            <person name="Wenning M."/>
            <person name="Scherer S."/>
            <person name="Doll E.V."/>
        </authorList>
    </citation>
    <scope>NUCLEOTIDE SEQUENCE [LARGE SCALE GENOMIC DNA]</scope>
    <source>
        <strain evidence="2 3">WS4759</strain>
    </source>
</reference>
<keyword evidence="3" id="KW-1185">Reference proteome</keyword>
<feature type="transmembrane region" description="Helical" evidence="1">
    <location>
        <begin position="110"/>
        <end position="131"/>
    </location>
</feature>
<dbReference type="Pfam" id="PF11070">
    <property type="entry name" value="DUF2871"/>
    <property type="match status" value="1"/>
</dbReference>
<feature type="transmembrane region" description="Helical" evidence="1">
    <location>
        <begin position="77"/>
        <end position="98"/>
    </location>
</feature>
<protein>
    <submittedName>
        <fullName evidence="2">DUF2871 family protein</fullName>
    </submittedName>
</protein>
<accession>A0A6I2G9M4</accession>
<proteinExistence type="predicted"/>
<evidence type="ECO:0000313" key="2">
    <source>
        <dbReference type="EMBL" id="MRI84470.1"/>
    </source>
</evidence>
<keyword evidence="1" id="KW-0472">Membrane</keyword>
<dbReference type="RefSeq" id="WP_153862938.1">
    <property type="nucleotide sequence ID" value="NZ_WJQS01000001.1"/>
</dbReference>
<dbReference type="InterPro" id="IPR021299">
    <property type="entry name" value="DUF2871"/>
</dbReference>
<gene>
    <name evidence="2" type="ORF">GIY09_00965</name>
</gene>
<name>A0A6I2G9M4_9LACT</name>
<feature type="transmembrane region" description="Helical" evidence="1">
    <location>
        <begin position="42"/>
        <end position="65"/>
    </location>
</feature>